<dbReference type="AlphaFoldDB" id="A0AAQ2Y3J1"/>
<evidence type="ECO:0000256" key="3">
    <source>
        <dbReference type="ARBA" id="ARBA00022448"/>
    </source>
</evidence>
<reference evidence="12" key="1">
    <citation type="submission" date="2023-02" db="EMBL/GenBank/DDBJ databases">
        <title>Isolation, identification, and genome analysis of Vibrio campbellii in the Penaeus vannamei larvae stage.</title>
        <authorList>
            <person name="Huang T."/>
            <person name="Zhang B."/>
        </authorList>
    </citation>
    <scope>NUCLEOTIDE SEQUENCE</scope>
    <source>
        <strain evidence="12">20220413_1</strain>
    </source>
</reference>
<dbReference type="EMBL" id="CP117989">
    <property type="protein sequence ID" value="WDG10826.1"/>
    <property type="molecule type" value="Genomic_DNA"/>
</dbReference>
<dbReference type="InterPro" id="IPR042186">
    <property type="entry name" value="FimD_plug_dom"/>
</dbReference>
<organism evidence="12 13">
    <name type="scientific">Vibrio campbellii</name>
    <dbReference type="NCBI Taxonomy" id="680"/>
    <lineage>
        <taxon>Bacteria</taxon>
        <taxon>Pseudomonadati</taxon>
        <taxon>Pseudomonadota</taxon>
        <taxon>Gammaproteobacteria</taxon>
        <taxon>Vibrionales</taxon>
        <taxon>Vibrionaceae</taxon>
        <taxon>Vibrio</taxon>
    </lineage>
</organism>
<dbReference type="PANTHER" id="PTHR30451:SF20">
    <property type="entry name" value="FIMBRIAE USHER"/>
    <property type="match status" value="1"/>
</dbReference>
<dbReference type="Pfam" id="PF13953">
    <property type="entry name" value="PapC_C"/>
    <property type="match status" value="1"/>
</dbReference>
<dbReference type="GO" id="GO:0009297">
    <property type="term" value="P:pilus assembly"/>
    <property type="evidence" value="ECO:0007669"/>
    <property type="project" value="InterPro"/>
</dbReference>
<dbReference type="RefSeq" id="WP_274291641.1">
    <property type="nucleotide sequence ID" value="NZ_CP117989.1"/>
</dbReference>
<dbReference type="SUPFAM" id="SSF141729">
    <property type="entry name" value="FimD N-terminal domain-like"/>
    <property type="match status" value="1"/>
</dbReference>
<dbReference type="Pfam" id="PF00577">
    <property type="entry name" value="Usher"/>
    <property type="match status" value="1"/>
</dbReference>
<feature type="domain" description="PapC-like C-terminal" evidence="10">
    <location>
        <begin position="744"/>
        <end position="807"/>
    </location>
</feature>
<evidence type="ECO:0000256" key="4">
    <source>
        <dbReference type="ARBA" id="ARBA00022452"/>
    </source>
</evidence>
<dbReference type="InterPro" id="IPR037224">
    <property type="entry name" value="PapC_N_sf"/>
</dbReference>
<evidence type="ECO:0000256" key="5">
    <source>
        <dbReference type="ARBA" id="ARBA00022692"/>
    </source>
</evidence>
<dbReference type="PROSITE" id="PS01151">
    <property type="entry name" value="FIMBRIAL_USHER"/>
    <property type="match status" value="1"/>
</dbReference>
<keyword evidence="9" id="KW-1029">Fimbrium biogenesis</keyword>
<dbReference type="Gene3D" id="2.60.40.2070">
    <property type="match status" value="1"/>
</dbReference>
<dbReference type="FunFam" id="2.60.40.3110:FF:000001">
    <property type="entry name" value="Putative fimbrial outer membrane usher"/>
    <property type="match status" value="1"/>
</dbReference>
<evidence type="ECO:0000259" key="11">
    <source>
        <dbReference type="Pfam" id="PF13954"/>
    </source>
</evidence>
<gene>
    <name evidence="12" type="ORF">PUN50_26030</name>
</gene>
<proteinExistence type="inferred from homology"/>
<comment type="similarity">
    <text evidence="2 9">Belongs to the fimbrial export usher family.</text>
</comment>
<sequence length="822" mass="91021">MLFVKRSSFIFSLLAIPSTFGEELAFDPSLFQGDVDIKKHTISNSSFDGSMFESGHLVDLYVNGEMIVQGSVVSAGLNKETKRKEPCFTTPQLELVGLKVDSKVKAKSGCHLLSDIAPMLKWNYDESNFHLNLDIPQAAMVNKPRGYIDPEKWDEGMTALFIKHNTNYYHNEYDRLEGSDYLYSNLKVGMNLGLWQFRHDGYFRYLEDETEYTTLNTYVQRPISSIQSSLLLGESYTNGSMFGSLSYSGIQLSTDKRMLPQSQLGYAPEVRGVASTYAHVVIKQQGKVIKETDVPPGPFVISDLNDTKSDGELEVFIHEADGSVSSFNVPYSSVPLSIRPGQIIYNTVIGDVRGYEEVNNWFAEGSIQQGVNNRLTLNYGLRMGKDYQAYLVGGVVATPIGAFGVNSTFSFARVYEEEEYQRGWQVEMNYGRSFDTGTNFSLLGYRYSSENYKELEDVLGLRKQRQNTSNDDYDYQSQSLNQRNRLTMSVSQSLNEYGTINLSGSLVDYYDGDESVDYQASYNNHWNRISYNVSVGRQYYYGISDSGGYENTVALGISIPFDFYDRWSTFGFNYTHSKLNKSSTANVSGTLGEDAPVSYSVYAGREGDSNTYGGSLYTRTPYGGVSLASASGDDYHRLSAGISGTVLVHGGGVTLGPYANDSFALVEAKGAKGAKVMNGQGARIDDSGYALLPSLMPYRYTDVSLKSTGLDSGAEIKTGSRKVVPYSGAVVKVKFETLKGKAVLITTTLDKGGIPPMGADAFDQQGIKIGMVGQAGQVYARLKETNKEVILRWGMGKECQIRYTPPKSEKALLLTEQTCMMR</sequence>
<dbReference type="InterPro" id="IPR043142">
    <property type="entry name" value="PapC-like_C_sf"/>
</dbReference>
<keyword evidence="7 9" id="KW-0472">Membrane</keyword>
<keyword evidence="3 9" id="KW-0813">Transport</keyword>
<evidence type="ECO:0000256" key="9">
    <source>
        <dbReference type="RuleBase" id="RU003884"/>
    </source>
</evidence>
<dbReference type="Proteomes" id="UP001219537">
    <property type="component" value="Chromosome 2"/>
</dbReference>
<dbReference type="GO" id="GO:0009279">
    <property type="term" value="C:cell outer membrane"/>
    <property type="evidence" value="ECO:0007669"/>
    <property type="project" value="UniProtKB-SubCell"/>
</dbReference>
<dbReference type="InterPro" id="IPR025885">
    <property type="entry name" value="PapC_N"/>
</dbReference>
<evidence type="ECO:0000256" key="8">
    <source>
        <dbReference type="ARBA" id="ARBA00023237"/>
    </source>
</evidence>
<evidence type="ECO:0000259" key="10">
    <source>
        <dbReference type="Pfam" id="PF13953"/>
    </source>
</evidence>
<accession>A0AAQ2Y3J1</accession>
<evidence type="ECO:0000256" key="7">
    <source>
        <dbReference type="ARBA" id="ARBA00023136"/>
    </source>
</evidence>
<dbReference type="GO" id="GO:0015473">
    <property type="term" value="F:fimbrial usher porin activity"/>
    <property type="evidence" value="ECO:0007669"/>
    <property type="project" value="InterPro"/>
</dbReference>
<evidence type="ECO:0000313" key="13">
    <source>
        <dbReference type="Proteomes" id="UP001219537"/>
    </source>
</evidence>
<dbReference type="Gene3D" id="3.10.20.410">
    <property type="match status" value="1"/>
</dbReference>
<keyword evidence="6" id="KW-0732">Signal</keyword>
<feature type="domain" description="PapC N-terminal" evidence="11">
    <location>
        <begin position="26"/>
        <end position="167"/>
    </location>
</feature>
<dbReference type="Pfam" id="PF13954">
    <property type="entry name" value="PapC_N"/>
    <property type="match status" value="1"/>
</dbReference>
<keyword evidence="4" id="KW-1134">Transmembrane beta strand</keyword>
<evidence type="ECO:0000256" key="6">
    <source>
        <dbReference type="ARBA" id="ARBA00022729"/>
    </source>
</evidence>
<dbReference type="InterPro" id="IPR000015">
    <property type="entry name" value="Fimb_usher"/>
</dbReference>
<evidence type="ECO:0000256" key="1">
    <source>
        <dbReference type="ARBA" id="ARBA00004571"/>
    </source>
</evidence>
<dbReference type="Gene3D" id="2.60.40.2610">
    <property type="entry name" value="Outer membrane usher protein FimD, plug domain"/>
    <property type="match status" value="1"/>
</dbReference>
<evidence type="ECO:0000313" key="12">
    <source>
        <dbReference type="EMBL" id="WDG10826.1"/>
    </source>
</evidence>
<dbReference type="InterPro" id="IPR025949">
    <property type="entry name" value="PapC-like_C"/>
</dbReference>
<dbReference type="PANTHER" id="PTHR30451">
    <property type="entry name" value="OUTER MEMBRANE USHER PROTEIN"/>
    <property type="match status" value="1"/>
</dbReference>
<keyword evidence="8 9" id="KW-0998">Cell outer membrane</keyword>
<keyword evidence="5 9" id="KW-0812">Transmembrane</keyword>
<comment type="subcellular location">
    <subcellularLocation>
        <location evidence="1 9">Cell outer membrane</location>
        <topology evidence="1 9">Multi-pass membrane protein</topology>
    </subcellularLocation>
</comment>
<protein>
    <submittedName>
        <fullName evidence="12">Fimbria/pilus outer membrane usher protein</fullName>
    </submittedName>
</protein>
<evidence type="ECO:0000256" key="2">
    <source>
        <dbReference type="ARBA" id="ARBA00008064"/>
    </source>
</evidence>
<dbReference type="Gene3D" id="2.60.40.3110">
    <property type="match status" value="1"/>
</dbReference>
<dbReference type="InterPro" id="IPR018030">
    <property type="entry name" value="Fimbrial_membr_usher_CS"/>
</dbReference>
<name>A0AAQ2Y3J1_9VIBR</name>